<proteinExistence type="predicted"/>
<organism evidence="1 2">
    <name type="scientific">Eubacterium uniforme</name>
    <dbReference type="NCBI Taxonomy" id="39495"/>
    <lineage>
        <taxon>Bacteria</taxon>
        <taxon>Bacillati</taxon>
        <taxon>Bacillota</taxon>
        <taxon>Clostridia</taxon>
        <taxon>Eubacteriales</taxon>
        <taxon>Eubacteriaceae</taxon>
        <taxon>Eubacterium</taxon>
    </lineage>
</organism>
<dbReference type="EMBL" id="FUXZ01000004">
    <property type="protein sequence ID" value="SKA63340.1"/>
    <property type="molecule type" value="Genomic_DNA"/>
</dbReference>
<evidence type="ECO:0008006" key="3">
    <source>
        <dbReference type="Google" id="ProtNLM"/>
    </source>
</evidence>
<dbReference type="AlphaFoldDB" id="A0A1T4VEF3"/>
<reference evidence="1 2" key="1">
    <citation type="submission" date="2017-02" db="EMBL/GenBank/DDBJ databases">
        <authorList>
            <person name="Peterson S.W."/>
        </authorList>
    </citation>
    <scope>NUCLEOTIDE SEQUENCE [LARGE SCALE GENOMIC DNA]</scope>
    <source>
        <strain evidence="1 2">ATCC 35992</strain>
    </source>
</reference>
<evidence type="ECO:0000313" key="2">
    <source>
        <dbReference type="Proteomes" id="UP000190814"/>
    </source>
</evidence>
<keyword evidence="2" id="KW-1185">Reference proteome</keyword>
<protein>
    <recommendedName>
        <fullName evidence="3">Papain-like cysteine peptidase</fullName>
    </recommendedName>
</protein>
<dbReference type="RefSeq" id="WP_078765686.1">
    <property type="nucleotide sequence ID" value="NZ_FUXZ01000004.1"/>
</dbReference>
<dbReference type="Proteomes" id="UP000190814">
    <property type="component" value="Unassembled WGS sequence"/>
</dbReference>
<sequence>MGLLDSLNKAAEEEKYAKELAASADSSNDSSESATKSKVPVYYSEVVNLGFNCEVSFRICGYFKTLHSYMYSWIYSHDRELLLDSFDKMHDILSGEVEFLPDTNMIRCKKFNMSFHIKARRDELANSLGSLRDDACKEALEELRSRASHLADKTENLFNSPLSTLFIYKLKFTNDWEADNDYVQRMLDKLSSLYKSGRFTLLIVLEAAHAYKFTLPESEHLQIATVPNFTNLNNVQEGNTTNDGWKEIEDKFFKKVLLR</sequence>
<gene>
    <name evidence="1" type="ORF">SAMN02745111_00805</name>
</gene>
<name>A0A1T4VEF3_9FIRM</name>
<accession>A0A1T4VEF3</accession>
<evidence type="ECO:0000313" key="1">
    <source>
        <dbReference type="EMBL" id="SKA63340.1"/>
    </source>
</evidence>